<accession>A0A292YBT3</accession>
<keyword evidence="5" id="KW-1185">Reference proteome</keyword>
<dbReference type="PANTHER" id="PTHR45138">
    <property type="entry name" value="REGULATORY COMPONENTS OF SENSORY TRANSDUCTION SYSTEM"/>
    <property type="match status" value="1"/>
</dbReference>
<dbReference type="InterPro" id="IPR000160">
    <property type="entry name" value="GGDEF_dom"/>
</dbReference>
<sequence>MINKSDEKYVSASTKSVSKNNLEIFAKKVFDKLISDGVPPIPYNYKVYFLNELDNEDPEFKKHVYEMIALEESNDLEKDIEFEIKLKNSFKFSKDLLSHVSIVYKLSKKLKELLEIQLKEAAHITNNKALIKLINAFENNLKIIDTRLSREMDEIKNIYSKNVEVLKDIEKNSIYDARYGVYNKNYFLNEIKKEITLINKFHHTSSIIAVKIKNEVFNKLSSEKSRILINRSLAKIMLKTSRRTDVVARFEENIFAMLLKHTDIIGAQRTVERLSDAISNASVFLEGEELDLKIAAGIVELKEGKDAETFIFKALKALEEAEKNDELYVIEKAE</sequence>
<dbReference type="AlphaFoldDB" id="A0A292YBT3"/>
<organism evidence="4 5">
    <name type="scientific">Lebetimonas natsushimae</name>
    <dbReference type="NCBI Taxonomy" id="1936991"/>
    <lineage>
        <taxon>Bacteria</taxon>
        <taxon>Pseudomonadati</taxon>
        <taxon>Campylobacterota</taxon>
        <taxon>Epsilonproteobacteria</taxon>
        <taxon>Nautiliales</taxon>
        <taxon>Nautiliaceae</taxon>
        <taxon>Lebetimonas</taxon>
    </lineage>
</organism>
<feature type="domain" description="GGDEF" evidence="3">
    <location>
        <begin position="205"/>
        <end position="332"/>
    </location>
</feature>
<dbReference type="InterPro" id="IPR050469">
    <property type="entry name" value="Diguanylate_Cyclase"/>
</dbReference>
<dbReference type="PANTHER" id="PTHR45138:SF9">
    <property type="entry name" value="DIGUANYLATE CYCLASE DGCM-RELATED"/>
    <property type="match status" value="1"/>
</dbReference>
<dbReference type="PROSITE" id="PS50887">
    <property type="entry name" value="GGDEF"/>
    <property type="match status" value="1"/>
</dbReference>
<dbReference type="SUPFAM" id="SSF55073">
    <property type="entry name" value="Nucleotide cyclase"/>
    <property type="match status" value="1"/>
</dbReference>
<evidence type="ECO:0000313" key="5">
    <source>
        <dbReference type="Proteomes" id="UP000217944"/>
    </source>
</evidence>
<dbReference type="RefSeq" id="WP_096257964.1">
    <property type="nucleotide sequence ID" value="NZ_BDME01000001.1"/>
</dbReference>
<dbReference type="Gene3D" id="3.30.70.270">
    <property type="match status" value="1"/>
</dbReference>
<dbReference type="EC" id="2.7.7.65" evidence="1"/>
<dbReference type="Proteomes" id="UP000217944">
    <property type="component" value="Unassembled WGS sequence"/>
</dbReference>
<comment type="catalytic activity">
    <reaction evidence="2">
        <text>2 GTP = 3',3'-c-di-GMP + 2 diphosphate</text>
        <dbReference type="Rhea" id="RHEA:24898"/>
        <dbReference type="ChEBI" id="CHEBI:33019"/>
        <dbReference type="ChEBI" id="CHEBI:37565"/>
        <dbReference type="ChEBI" id="CHEBI:58805"/>
        <dbReference type="EC" id="2.7.7.65"/>
    </reaction>
</comment>
<dbReference type="EMBL" id="BDME01000001">
    <property type="protein sequence ID" value="GAX86794.1"/>
    <property type="molecule type" value="Genomic_DNA"/>
</dbReference>
<dbReference type="SMART" id="SM00267">
    <property type="entry name" value="GGDEF"/>
    <property type="match status" value="1"/>
</dbReference>
<comment type="caution">
    <text evidence="4">The sequence shown here is derived from an EMBL/GenBank/DDBJ whole genome shotgun (WGS) entry which is preliminary data.</text>
</comment>
<evidence type="ECO:0000313" key="4">
    <source>
        <dbReference type="EMBL" id="GAX86794.1"/>
    </source>
</evidence>
<evidence type="ECO:0000256" key="1">
    <source>
        <dbReference type="ARBA" id="ARBA00012528"/>
    </source>
</evidence>
<dbReference type="NCBIfam" id="TIGR00254">
    <property type="entry name" value="GGDEF"/>
    <property type="match status" value="1"/>
</dbReference>
<evidence type="ECO:0000259" key="3">
    <source>
        <dbReference type="PROSITE" id="PS50887"/>
    </source>
</evidence>
<name>A0A292YBT3_9BACT</name>
<dbReference type="InterPro" id="IPR029787">
    <property type="entry name" value="Nucleotide_cyclase"/>
</dbReference>
<dbReference type="InterPro" id="IPR043128">
    <property type="entry name" value="Rev_trsase/Diguanyl_cyclase"/>
</dbReference>
<dbReference type="OrthoDB" id="5372407at2"/>
<gene>
    <name evidence="4" type="ORF">LNAT_P0089</name>
</gene>
<protein>
    <recommendedName>
        <fullName evidence="1">diguanylate cyclase</fullName>
        <ecNumber evidence="1">2.7.7.65</ecNumber>
    </recommendedName>
</protein>
<proteinExistence type="predicted"/>
<dbReference type="GO" id="GO:0052621">
    <property type="term" value="F:diguanylate cyclase activity"/>
    <property type="evidence" value="ECO:0007669"/>
    <property type="project" value="UniProtKB-EC"/>
</dbReference>
<reference evidence="4 5" key="1">
    <citation type="journal article" date="2017" name="Syst. Appl. Microbiol.">
        <title>Lebetimonas natsushimae sp. nov., a novel strictly anaerobic, moderately thermophilic chemoautotroph isolated from a deep-sea hydrothermal vent polychaete nest in the Mid-Okinawa Trough.</title>
        <authorList>
            <person name="Nagata R."/>
            <person name="Takaki Y."/>
            <person name="Tame A."/>
            <person name="Nunoura T."/>
            <person name="Muto H."/>
            <person name="Mino S."/>
            <person name="Sawayama S."/>
            <person name="Takai K."/>
            <person name="Nakagawa S."/>
        </authorList>
    </citation>
    <scope>NUCLEOTIDE SEQUENCE [LARGE SCALE GENOMIC DNA]</scope>
    <source>
        <strain evidence="4 5">HS1857</strain>
    </source>
</reference>
<evidence type="ECO:0000256" key="2">
    <source>
        <dbReference type="ARBA" id="ARBA00034247"/>
    </source>
</evidence>
<dbReference type="Pfam" id="PF00990">
    <property type="entry name" value="GGDEF"/>
    <property type="match status" value="1"/>
</dbReference>